<evidence type="ECO:0000259" key="1">
    <source>
        <dbReference type="Pfam" id="PF01323"/>
    </source>
</evidence>
<gene>
    <name evidence="2" type="ORF">MMF97_03220</name>
</gene>
<dbReference type="PANTHER" id="PTHR13887:SF41">
    <property type="entry name" value="THIOREDOXIN SUPERFAMILY PROTEIN"/>
    <property type="match status" value="1"/>
</dbReference>
<feature type="domain" description="DSBA-like thioredoxin" evidence="1">
    <location>
        <begin position="3"/>
        <end position="205"/>
    </location>
</feature>
<keyword evidence="3" id="KW-1185">Reference proteome</keyword>
<protein>
    <submittedName>
        <fullName evidence="2">DsbA family oxidoreductase</fullName>
    </submittedName>
</protein>
<dbReference type="InterPro" id="IPR036249">
    <property type="entry name" value="Thioredoxin-like_sf"/>
</dbReference>
<accession>A0ABS9ZSY6</accession>
<dbReference type="SUPFAM" id="SSF52833">
    <property type="entry name" value="Thioredoxin-like"/>
    <property type="match status" value="1"/>
</dbReference>
<dbReference type="PANTHER" id="PTHR13887">
    <property type="entry name" value="GLUTATHIONE S-TRANSFERASE KAPPA"/>
    <property type="match status" value="1"/>
</dbReference>
<evidence type="ECO:0000313" key="2">
    <source>
        <dbReference type="EMBL" id="MCJ0741709.1"/>
    </source>
</evidence>
<dbReference type="Proteomes" id="UP001165460">
    <property type="component" value="Unassembled WGS sequence"/>
</dbReference>
<organism evidence="2 3">
    <name type="scientific">Pedobacter montanisoli</name>
    <dbReference type="NCBI Taxonomy" id="2923277"/>
    <lineage>
        <taxon>Bacteria</taxon>
        <taxon>Pseudomonadati</taxon>
        <taxon>Bacteroidota</taxon>
        <taxon>Sphingobacteriia</taxon>
        <taxon>Sphingobacteriales</taxon>
        <taxon>Sphingobacteriaceae</taxon>
        <taxon>Pedobacter</taxon>
    </lineage>
</organism>
<dbReference type="RefSeq" id="WP_243359100.1">
    <property type="nucleotide sequence ID" value="NZ_JALGBH010000001.1"/>
</dbReference>
<name>A0ABS9ZSY6_9SPHI</name>
<dbReference type="Gene3D" id="3.40.30.10">
    <property type="entry name" value="Glutaredoxin"/>
    <property type="match status" value="1"/>
</dbReference>
<sequence length="237" mass="26934">MKIEIWSDVMCPFCYIGKRHLEKAMDKLPFKDKIDIEWRSYQLNPDYQNENHETVYDYLSRSKGMSVDQAKQMTAQVRNMADEAGLSVDFGKNIPANTFKAHQLIHFAATKKLQNQAEEALFKAHFTEGKDVNDKVILLDIASNLGLDRTEAEEALNKETFAEAVRYDIYESQQIGIRGVPFFVLDRKYALSGAQPVEAFEAALKQSFDEWSKTQQPNLTSLNADDQASCTDEGCSI</sequence>
<dbReference type="EMBL" id="JALGBH010000001">
    <property type="protein sequence ID" value="MCJ0741709.1"/>
    <property type="molecule type" value="Genomic_DNA"/>
</dbReference>
<dbReference type="Pfam" id="PF01323">
    <property type="entry name" value="DSBA"/>
    <property type="match status" value="1"/>
</dbReference>
<comment type="caution">
    <text evidence="2">The sequence shown here is derived from an EMBL/GenBank/DDBJ whole genome shotgun (WGS) entry which is preliminary data.</text>
</comment>
<dbReference type="InterPro" id="IPR001853">
    <property type="entry name" value="DSBA-like_thioredoxin_dom"/>
</dbReference>
<reference evidence="2" key="1">
    <citation type="submission" date="2022-03" db="EMBL/GenBank/DDBJ databases">
        <authorList>
            <person name="Woo C.Y."/>
        </authorList>
    </citation>
    <scope>NUCLEOTIDE SEQUENCE</scope>
    <source>
        <strain evidence="2">CYS-01</strain>
    </source>
</reference>
<proteinExistence type="predicted"/>
<dbReference type="CDD" id="cd03024">
    <property type="entry name" value="DsbA_FrnE"/>
    <property type="match status" value="1"/>
</dbReference>
<evidence type="ECO:0000313" key="3">
    <source>
        <dbReference type="Proteomes" id="UP001165460"/>
    </source>
</evidence>